<evidence type="ECO:0000256" key="3">
    <source>
        <dbReference type="ARBA" id="ARBA00008726"/>
    </source>
</evidence>
<accession>A0A9J6FN85</accession>
<name>A0A9J6FN85_HAELO</name>
<evidence type="ECO:0000256" key="9">
    <source>
        <dbReference type="SAM" id="MobiDB-lite"/>
    </source>
</evidence>
<keyword evidence="8" id="KW-0131">Cell cycle</keyword>
<comment type="similarity">
    <text evidence="3">Belongs to the SDE2 family.</text>
</comment>
<comment type="subcellular location">
    <subcellularLocation>
        <location evidence="2">Cytoplasm</location>
    </subcellularLocation>
    <subcellularLocation>
        <location evidence="1">Nucleus</location>
    </subcellularLocation>
</comment>
<dbReference type="PANTHER" id="PTHR12786">
    <property type="entry name" value="SPLICING FACTOR SF3A-RELATED"/>
    <property type="match status" value="1"/>
</dbReference>
<dbReference type="GO" id="GO:0006397">
    <property type="term" value="P:mRNA processing"/>
    <property type="evidence" value="ECO:0007669"/>
    <property type="project" value="UniProtKB-KW"/>
</dbReference>
<keyword evidence="5" id="KW-0507">mRNA processing</keyword>
<dbReference type="Pfam" id="PF22782">
    <property type="entry name" value="SDE2"/>
    <property type="match status" value="1"/>
</dbReference>
<dbReference type="Proteomes" id="UP000821853">
    <property type="component" value="Chromosome 10"/>
</dbReference>
<protein>
    <recommendedName>
        <fullName evidence="10">SDE2-like domain-containing protein</fullName>
    </recommendedName>
</protein>
<evidence type="ECO:0000256" key="7">
    <source>
        <dbReference type="ARBA" id="ARBA00023242"/>
    </source>
</evidence>
<keyword evidence="4" id="KW-0963">Cytoplasm</keyword>
<sequence>MPIFVRLPLSRRTACIDCDADGAPLAELTQEVARLEGIPEKCLALTCGGRRLTGATVTTGQWLTCVVTGLSGGKGGFGSMLRAIGAQIEKTTNREACRDLSGRRLRDINHETRLKRWVAKQAEREGQREQRKTPREPQHQLQDPEYERLREQIPERIQEAVTQGRRVKVCPRAAFALCELYGTVMQGLLPAPRSDLRPPAMAKAVPGKGQLLPCGYLNCPAGNPPLMRIPSLLTKVKARNRQATPAQAAKKTHRTWNPPPQWSRLLLQREKKEEEKKHSNRTETNKACLLLFSSISLISTTVLCTPGKREAERG</sequence>
<dbReference type="GO" id="GO:0008380">
    <property type="term" value="P:RNA splicing"/>
    <property type="evidence" value="ECO:0007669"/>
    <property type="project" value="UniProtKB-KW"/>
</dbReference>
<dbReference type="InterPro" id="IPR051421">
    <property type="entry name" value="RNA_Proc_DNA_Dmg_Regulator"/>
</dbReference>
<feature type="region of interest" description="Disordered" evidence="9">
    <location>
        <begin position="119"/>
        <end position="146"/>
    </location>
</feature>
<dbReference type="PANTHER" id="PTHR12786:SF1">
    <property type="entry name" value="SPLICING REGULATOR SDE2"/>
    <property type="match status" value="1"/>
</dbReference>
<dbReference type="OrthoDB" id="547031at2759"/>
<dbReference type="GO" id="GO:0005634">
    <property type="term" value="C:nucleus"/>
    <property type="evidence" value="ECO:0007669"/>
    <property type="project" value="UniProtKB-SubCell"/>
</dbReference>
<feature type="domain" description="SDE2-like" evidence="10">
    <location>
        <begin position="72"/>
        <end position="162"/>
    </location>
</feature>
<comment type="caution">
    <text evidence="11">The sequence shown here is derived from an EMBL/GenBank/DDBJ whole genome shotgun (WGS) entry which is preliminary data.</text>
</comment>
<evidence type="ECO:0000256" key="6">
    <source>
        <dbReference type="ARBA" id="ARBA00023187"/>
    </source>
</evidence>
<reference evidence="11 12" key="1">
    <citation type="journal article" date="2020" name="Cell">
        <title>Large-Scale Comparative Analyses of Tick Genomes Elucidate Their Genetic Diversity and Vector Capacities.</title>
        <authorList>
            <consortium name="Tick Genome and Microbiome Consortium (TIGMIC)"/>
            <person name="Jia N."/>
            <person name="Wang J."/>
            <person name="Shi W."/>
            <person name="Du L."/>
            <person name="Sun Y."/>
            <person name="Zhan W."/>
            <person name="Jiang J.F."/>
            <person name="Wang Q."/>
            <person name="Zhang B."/>
            <person name="Ji P."/>
            <person name="Bell-Sakyi L."/>
            <person name="Cui X.M."/>
            <person name="Yuan T.T."/>
            <person name="Jiang B.G."/>
            <person name="Yang W.F."/>
            <person name="Lam T.T."/>
            <person name="Chang Q.C."/>
            <person name="Ding S.J."/>
            <person name="Wang X.J."/>
            <person name="Zhu J.G."/>
            <person name="Ruan X.D."/>
            <person name="Zhao L."/>
            <person name="Wei J.T."/>
            <person name="Ye R.Z."/>
            <person name="Que T.C."/>
            <person name="Du C.H."/>
            <person name="Zhou Y.H."/>
            <person name="Cheng J.X."/>
            <person name="Dai P.F."/>
            <person name="Guo W.B."/>
            <person name="Han X.H."/>
            <person name="Huang E.J."/>
            <person name="Li L.F."/>
            <person name="Wei W."/>
            <person name="Gao Y.C."/>
            <person name="Liu J.Z."/>
            <person name="Shao H.Z."/>
            <person name="Wang X."/>
            <person name="Wang C.C."/>
            <person name="Yang T.C."/>
            <person name="Huo Q.B."/>
            <person name="Li W."/>
            <person name="Chen H.Y."/>
            <person name="Chen S.E."/>
            <person name="Zhou L.G."/>
            <person name="Ni X.B."/>
            <person name="Tian J.H."/>
            <person name="Sheng Y."/>
            <person name="Liu T."/>
            <person name="Pan Y.S."/>
            <person name="Xia L.Y."/>
            <person name="Li J."/>
            <person name="Zhao F."/>
            <person name="Cao W.C."/>
        </authorList>
    </citation>
    <scope>NUCLEOTIDE SEQUENCE [LARGE SCALE GENOMIC DNA]</scope>
    <source>
        <strain evidence="11">HaeL-2018</strain>
    </source>
</reference>
<organism evidence="11 12">
    <name type="scientific">Haemaphysalis longicornis</name>
    <name type="common">Bush tick</name>
    <dbReference type="NCBI Taxonomy" id="44386"/>
    <lineage>
        <taxon>Eukaryota</taxon>
        <taxon>Metazoa</taxon>
        <taxon>Ecdysozoa</taxon>
        <taxon>Arthropoda</taxon>
        <taxon>Chelicerata</taxon>
        <taxon>Arachnida</taxon>
        <taxon>Acari</taxon>
        <taxon>Parasitiformes</taxon>
        <taxon>Ixodida</taxon>
        <taxon>Ixodoidea</taxon>
        <taxon>Ixodidae</taxon>
        <taxon>Haemaphysalinae</taxon>
        <taxon>Haemaphysalis</taxon>
    </lineage>
</organism>
<evidence type="ECO:0000256" key="2">
    <source>
        <dbReference type="ARBA" id="ARBA00004496"/>
    </source>
</evidence>
<keyword evidence="7" id="KW-0539">Nucleus</keyword>
<dbReference type="VEuPathDB" id="VectorBase:HLOH_049666"/>
<dbReference type="InterPro" id="IPR053822">
    <property type="entry name" value="SDE2-like_dom"/>
</dbReference>
<evidence type="ECO:0000256" key="5">
    <source>
        <dbReference type="ARBA" id="ARBA00022664"/>
    </source>
</evidence>
<dbReference type="AlphaFoldDB" id="A0A9J6FN85"/>
<feature type="compositionally biased region" description="Basic and acidic residues" evidence="9">
    <location>
        <begin position="121"/>
        <end position="138"/>
    </location>
</feature>
<proteinExistence type="inferred from homology"/>
<evidence type="ECO:0000259" key="10">
    <source>
        <dbReference type="Pfam" id="PF22782"/>
    </source>
</evidence>
<feature type="region of interest" description="Disordered" evidence="9">
    <location>
        <begin position="245"/>
        <end position="264"/>
    </location>
</feature>
<evidence type="ECO:0000256" key="8">
    <source>
        <dbReference type="ARBA" id="ARBA00023306"/>
    </source>
</evidence>
<evidence type="ECO:0000256" key="4">
    <source>
        <dbReference type="ARBA" id="ARBA00022490"/>
    </source>
</evidence>
<evidence type="ECO:0000313" key="11">
    <source>
        <dbReference type="EMBL" id="KAH9363729.1"/>
    </source>
</evidence>
<dbReference type="EMBL" id="JABSTR010000002">
    <property type="protein sequence ID" value="KAH9363729.1"/>
    <property type="molecule type" value="Genomic_DNA"/>
</dbReference>
<evidence type="ECO:0000256" key="1">
    <source>
        <dbReference type="ARBA" id="ARBA00004123"/>
    </source>
</evidence>
<keyword evidence="12" id="KW-1185">Reference proteome</keyword>
<dbReference type="GO" id="GO:0005737">
    <property type="term" value="C:cytoplasm"/>
    <property type="evidence" value="ECO:0007669"/>
    <property type="project" value="UniProtKB-SubCell"/>
</dbReference>
<keyword evidence="6" id="KW-0508">mRNA splicing</keyword>
<evidence type="ECO:0000313" key="12">
    <source>
        <dbReference type="Proteomes" id="UP000821853"/>
    </source>
</evidence>
<gene>
    <name evidence="11" type="ORF">HPB48_020463</name>
</gene>